<feature type="region of interest" description="Disordered" evidence="7">
    <location>
        <begin position="532"/>
        <end position="761"/>
    </location>
</feature>
<dbReference type="InterPro" id="IPR013083">
    <property type="entry name" value="Znf_RING/FYVE/PHD"/>
</dbReference>
<dbReference type="PROSITE" id="PS00518">
    <property type="entry name" value="ZF_RING_1"/>
    <property type="match status" value="1"/>
</dbReference>
<evidence type="ECO:0000259" key="9">
    <source>
        <dbReference type="PROSITE" id="PS50158"/>
    </source>
</evidence>
<protein>
    <submittedName>
        <fullName evidence="11">OLC1v1031956C1</fullName>
    </submittedName>
</protein>
<dbReference type="Pfam" id="PF08783">
    <property type="entry name" value="DWNN"/>
    <property type="match status" value="1"/>
</dbReference>
<reference evidence="11" key="1">
    <citation type="submission" date="2023-03" db="EMBL/GenBank/DDBJ databases">
        <authorList>
            <person name="Julca I."/>
        </authorList>
    </citation>
    <scope>NUCLEOTIDE SEQUENCE</scope>
</reference>
<evidence type="ECO:0000259" key="8">
    <source>
        <dbReference type="PROSITE" id="PS50089"/>
    </source>
</evidence>
<accession>A0AAV1CLF4</accession>
<keyword evidence="3 6" id="KW-0863">Zinc-finger</keyword>
<dbReference type="GO" id="GO:0008270">
    <property type="term" value="F:zinc ion binding"/>
    <property type="evidence" value="ECO:0007669"/>
    <property type="project" value="UniProtKB-KW"/>
</dbReference>
<dbReference type="GO" id="GO:0005634">
    <property type="term" value="C:nucleus"/>
    <property type="evidence" value="ECO:0007669"/>
    <property type="project" value="UniProtKB-SubCell"/>
</dbReference>
<feature type="domain" description="CCHC-type" evidence="9">
    <location>
        <begin position="404"/>
        <end position="418"/>
    </location>
</feature>
<keyword evidence="5" id="KW-0539">Nucleus</keyword>
<evidence type="ECO:0000256" key="1">
    <source>
        <dbReference type="ARBA" id="ARBA00004123"/>
    </source>
</evidence>
<dbReference type="InterPro" id="IPR017907">
    <property type="entry name" value="Znf_RING_CS"/>
</dbReference>
<evidence type="ECO:0000256" key="5">
    <source>
        <dbReference type="ARBA" id="ARBA00023242"/>
    </source>
</evidence>
<feature type="compositionally biased region" description="Basic and acidic residues" evidence="7">
    <location>
        <begin position="694"/>
        <end position="722"/>
    </location>
</feature>
<feature type="domain" description="DWNN" evidence="10">
    <location>
        <begin position="3"/>
        <end position="77"/>
    </location>
</feature>
<gene>
    <name evidence="11" type="ORF">OLC1_LOCUS6789</name>
</gene>
<dbReference type="PROSITE" id="PS50158">
    <property type="entry name" value="ZF_CCHC"/>
    <property type="match status" value="1"/>
</dbReference>
<dbReference type="InterPro" id="IPR036875">
    <property type="entry name" value="Znf_CCHC_sf"/>
</dbReference>
<dbReference type="Pfam" id="PF13923">
    <property type="entry name" value="zf-C3HC4_2"/>
    <property type="match status" value="1"/>
</dbReference>
<comment type="subcellular location">
    <subcellularLocation>
        <location evidence="1">Nucleus</location>
    </subcellularLocation>
</comment>
<dbReference type="SMART" id="SM00343">
    <property type="entry name" value="ZnF_C2HC"/>
    <property type="match status" value="1"/>
</dbReference>
<feature type="region of interest" description="Disordered" evidence="7">
    <location>
        <begin position="495"/>
        <end position="516"/>
    </location>
</feature>
<name>A0AAV1CLF4_OLDCO</name>
<dbReference type="AlphaFoldDB" id="A0AAV1CLF4"/>
<dbReference type="SMART" id="SM00184">
    <property type="entry name" value="RING"/>
    <property type="match status" value="1"/>
</dbReference>
<dbReference type="GO" id="GO:0006511">
    <property type="term" value="P:ubiquitin-dependent protein catabolic process"/>
    <property type="evidence" value="ECO:0007669"/>
    <property type="project" value="TreeGrafter"/>
</dbReference>
<dbReference type="GO" id="GO:0006397">
    <property type="term" value="P:mRNA processing"/>
    <property type="evidence" value="ECO:0007669"/>
    <property type="project" value="InterPro"/>
</dbReference>
<feature type="domain" description="RING-type" evidence="8">
    <location>
        <begin position="199"/>
        <end position="237"/>
    </location>
</feature>
<evidence type="ECO:0000256" key="7">
    <source>
        <dbReference type="SAM" id="MobiDB-lite"/>
    </source>
</evidence>
<dbReference type="Proteomes" id="UP001161247">
    <property type="component" value="Chromosome 2"/>
</dbReference>
<dbReference type="PANTHER" id="PTHR15439:SF11">
    <property type="entry name" value="E3 UBIQUITIN LIGASE PQT3-LIKE ISOFORM X1"/>
    <property type="match status" value="1"/>
</dbReference>
<evidence type="ECO:0000313" key="11">
    <source>
        <dbReference type="EMBL" id="CAI9095918.1"/>
    </source>
</evidence>
<sequence length="761" mass="86289">MSIRFKFRSSVDYDTVDIDGRSSISVGELRSKIIRQKNLNICQDFDLIFSDAVSGQEYDDEKFQIPSGSSVIVKRIPARSPGVPIEAAGSFTVKGLHTKYSATDEVGKFADVGTHLHLVQAKTPCLDLDYEKKISGVDDKANVTGPRPEAAKVQPVEQTIPALGSKGKTVDKERAEEQLKLEKEAFSVQNSSLPSEFKCSLCNTYFKDAVMIPCCQHSFCEKCIRQVLVERARCPKCFSAKCNVENLLPNLSLRHAVEHFLESQNLQDAAENDFNKYAPDGESGIQAKEVSCTVTVIQREPELPHSPTATGQGSNVVLPESFYNPALRRNVSFGPYDHNFKNLTAGRESLAPKVQKGENTLHQNNVCDEADSTCNRKREMWVDPGGGDGSFLGTSRPHKGKRTCYMCGSPEHLIRDCPLSSCPQPMLQTVGPNVFQGGISSYAPQYWHHAAYPSFRPFRDMYGNPAMMPFNAPLVPTYGGAPYVPNMYGLATRGPIRPENLPQPRVSSAEHPPHPDVELHYAEKKRKLPYEFLGRGQNGDDEDNYHERKQYCEPDKSHEYRVYKDREASGGYPEDRVARKQCKKNHLGQHGNSDTYSFDDFHEKSSRSSISGKDRRSYPSERSDLGLEHTNTNKHHSKELSKHQHLSSSKIHREIRQASCSDSSRGHHHKSTKEADARCRVDSDIRDSHKKQYHHMESHREPSGNDDKRRYQKDRESDVEGRHYRHDSKHKFYDDRKQTVSCSDEDREEDYRRSRKQKRVH</sequence>
<evidence type="ECO:0000313" key="12">
    <source>
        <dbReference type="Proteomes" id="UP001161247"/>
    </source>
</evidence>
<evidence type="ECO:0000256" key="3">
    <source>
        <dbReference type="ARBA" id="ARBA00022771"/>
    </source>
</evidence>
<dbReference type="CDD" id="cd16620">
    <property type="entry name" value="vRING-HC-C4C4_RBBP6"/>
    <property type="match status" value="1"/>
</dbReference>
<dbReference type="InterPro" id="IPR014891">
    <property type="entry name" value="DWNN_domain"/>
</dbReference>
<dbReference type="PROSITE" id="PS50089">
    <property type="entry name" value="ZF_RING_2"/>
    <property type="match status" value="1"/>
</dbReference>
<evidence type="ECO:0000259" key="10">
    <source>
        <dbReference type="PROSITE" id="PS51282"/>
    </source>
</evidence>
<dbReference type="Gene3D" id="3.10.20.90">
    <property type="entry name" value="Phosphatidylinositol 3-kinase Catalytic Subunit, Chain A, domain 1"/>
    <property type="match status" value="1"/>
</dbReference>
<dbReference type="Gene3D" id="3.30.40.10">
    <property type="entry name" value="Zinc/RING finger domain, C3HC4 (zinc finger)"/>
    <property type="match status" value="1"/>
</dbReference>
<dbReference type="InterPro" id="IPR033489">
    <property type="entry name" value="RBBP6"/>
</dbReference>
<proteinExistence type="predicted"/>
<dbReference type="PANTHER" id="PTHR15439">
    <property type="entry name" value="RETINOBLASTOMA-BINDING PROTEIN 6"/>
    <property type="match status" value="1"/>
</dbReference>
<dbReference type="SUPFAM" id="SSF57850">
    <property type="entry name" value="RING/U-box"/>
    <property type="match status" value="1"/>
</dbReference>
<feature type="compositionally biased region" description="Basic and acidic residues" evidence="7">
    <location>
        <begin position="672"/>
        <end position="687"/>
    </location>
</feature>
<dbReference type="InterPro" id="IPR001878">
    <property type="entry name" value="Znf_CCHC"/>
</dbReference>
<dbReference type="SUPFAM" id="SSF57756">
    <property type="entry name" value="Retrovirus zinc finger-like domains"/>
    <property type="match status" value="1"/>
</dbReference>
<feature type="compositionally biased region" description="Basic and acidic residues" evidence="7">
    <location>
        <begin position="545"/>
        <end position="578"/>
    </location>
</feature>
<dbReference type="InterPro" id="IPR001841">
    <property type="entry name" value="Znf_RING"/>
</dbReference>
<organism evidence="11 12">
    <name type="scientific">Oldenlandia corymbosa var. corymbosa</name>
    <dbReference type="NCBI Taxonomy" id="529605"/>
    <lineage>
        <taxon>Eukaryota</taxon>
        <taxon>Viridiplantae</taxon>
        <taxon>Streptophyta</taxon>
        <taxon>Embryophyta</taxon>
        <taxon>Tracheophyta</taxon>
        <taxon>Spermatophyta</taxon>
        <taxon>Magnoliopsida</taxon>
        <taxon>eudicotyledons</taxon>
        <taxon>Gunneridae</taxon>
        <taxon>Pentapetalae</taxon>
        <taxon>asterids</taxon>
        <taxon>lamiids</taxon>
        <taxon>Gentianales</taxon>
        <taxon>Rubiaceae</taxon>
        <taxon>Rubioideae</taxon>
        <taxon>Spermacoceae</taxon>
        <taxon>Hedyotis-Oldenlandia complex</taxon>
        <taxon>Oldenlandia</taxon>
    </lineage>
</organism>
<dbReference type="Gene3D" id="4.10.60.10">
    <property type="entry name" value="Zinc finger, CCHC-type"/>
    <property type="match status" value="1"/>
</dbReference>
<keyword evidence="12" id="KW-1185">Reference proteome</keyword>
<dbReference type="GO" id="GO:0016567">
    <property type="term" value="P:protein ubiquitination"/>
    <property type="evidence" value="ECO:0007669"/>
    <property type="project" value="InterPro"/>
</dbReference>
<evidence type="ECO:0000256" key="6">
    <source>
        <dbReference type="PROSITE-ProRule" id="PRU00047"/>
    </source>
</evidence>
<dbReference type="GO" id="GO:0003676">
    <property type="term" value="F:nucleic acid binding"/>
    <property type="evidence" value="ECO:0007669"/>
    <property type="project" value="InterPro"/>
</dbReference>
<dbReference type="SMART" id="SM01180">
    <property type="entry name" value="DWNN"/>
    <property type="match status" value="1"/>
</dbReference>
<dbReference type="PROSITE" id="PS51282">
    <property type="entry name" value="DWNN"/>
    <property type="match status" value="1"/>
</dbReference>
<dbReference type="GO" id="GO:0061630">
    <property type="term" value="F:ubiquitin protein ligase activity"/>
    <property type="evidence" value="ECO:0007669"/>
    <property type="project" value="InterPro"/>
</dbReference>
<dbReference type="EMBL" id="OX459119">
    <property type="protein sequence ID" value="CAI9095918.1"/>
    <property type="molecule type" value="Genomic_DNA"/>
</dbReference>
<keyword evidence="2" id="KW-0479">Metal-binding</keyword>
<evidence type="ECO:0000256" key="2">
    <source>
        <dbReference type="ARBA" id="ARBA00022723"/>
    </source>
</evidence>
<keyword evidence="4" id="KW-0862">Zinc</keyword>
<feature type="compositionally biased region" description="Basic and acidic residues" evidence="7">
    <location>
        <begin position="599"/>
        <end position="627"/>
    </location>
</feature>
<dbReference type="Pfam" id="PF00098">
    <property type="entry name" value="zf-CCHC"/>
    <property type="match status" value="1"/>
</dbReference>
<evidence type="ECO:0000256" key="4">
    <source>
        <dbReference type="ARBA" id="ARBA00022833"/>
    </source>
</evidence>